<sequence>STLPCRIKLVNEKATNTNLQSQLKSLGEQLVFEANAQNQLEERFALFESRDYPLELQKHCTSDIETPSWSGCSPFANAYCPSMPILQRSCELLDG</sequence>
<name>A0A7J7LB85_9MAGN</name>
<proteinExistence type="predicted"/>
<keyword evidence="2" id="KW-1185">Reference proteome</keyword>
<organism evidence="1 2">
    <name type="scientific">Kingdonia uniflora</name>
    <dbReference type="NCBI Taxonomy" id="39325"/>
    <lineage>
        <taxon>Eukaryota</taxon>
        <taxon>Viridiplantae</taxon>
        <taxon>Streptophyta</taxon>
        <taxon>Embryophyta</taxon>
        <taxon>Tracheophyta</taxon>
        <taxon>Spermatophyta</taxon>
        <taxon>Magnoliopsida</taxon>
        <taxon>Ranunculales</taxon>
        <taxon>Circaeasteraceae</taxon>
        <taxon>Kingdonia</taxon>
    </lineage>
</organism>
<feature type="non-terminal residue" evidence="1">
    <location>
        <position position="1"/>
    </location>
</feature>
<gene>
    <name evidence="1" type="ORF">GIB67_009675</name>
</gene>
<dbReference type="Proteomes" id="UP000541444">
    <property type="component" value="Unassembled WGS sequence"/>
</dbReference>
<comment type="caution">
    <text evidence="1">The sequence shown here is derived from an EMBL/GenBank/DDBJ whole genome shotgun (WGS) entry which is preliminary data.</text>
</comment>
<dbReference type="EMBL" id="JACGCM010002435">
    <property type="protein sequence ID" value="KAF6139828.1"/>
    <property type="molecule type" value="Genomic_DNA"/>
</dbReference>
<evidence type="ECO:0000313" key="1">
    <source>
        <dbReference type="EMBL" id="KAF6139828.1"/>
    </source>
</evidence>
<protein>
    <submittedName>
        <fullName evidence="1">Uncharacterized protein</fullName>
    </submittedName>
</protein>
<evidence type="ECO:0000313" key="2">
    <source>
        <dbReference type="Proteomes" id="UP000541444"/>
    </source>
</evidence>
<dbReference type="AlphaFoldDB" id="A0A7J7LB85"/>
<accession>A0A7J7LB85</accession>
<reference evidence="1 2" key="1">
    <citation type="journal article" date="2020" name="IScience">
        <title>Genome Sequencing of the Endangered Kingdonia uniflora (Circaeasteraceae, Ranunculales) Reveals Potential Mechanisms of Evolutionary Specialization.</title>
        <authorList>
            <person name="Sun Y."/>
            <person name="Deng T."/>
            <person name="Zhang A."/>
            <person name="Moore M.J."/>
            <person name="Landis J.B."/>
            <person name="Lin N."/>
            <person name="Zhang H."/>
            <person name="Zhang X."/>
            <person name="Huang J."/>
            <person name="Zhang X."/>
            <person name="Sun H."/>
            <person name="Wang H."/>
        </authorList>
    </citation>
    <scope>NUCLEOTIDE SEQUENCE [LARGE SCALE GENOMIC DNA]</scope>
    <source>
        <strain evidence="1">TB1705</strain>
        <tissue evidence="1">Leaf</tissue>
    </source>
</reference>